<feature type="transmembrane region" description="Helical" evidence="1">
    <location>
        <begin position="200"/>
        <end position="220"/>
    </location>
</feature>
<dbReference type="CDD" id="cd06662">
    <property type="entry name" value="SURF1"/>
    <property type="match status" value="1"/>
</dbReference>
<keyword evidence="1" id="KW-0472">Membrane</keyword>
<gene>
    <name evidence="2" type="primary">surf</name>
    <name evidence="2" type="ORF">GCM10009069_28690</name>
</gene>
<name>A0A8J3CS65_9PROT</name>
<comment type="subcellular location">
    <subcellularLocation>
        <location evidence="1">Cell membrane</location>
        <topology evidence="1">Multi-pass membrane protein</topology>
    </subcellularLocation>
</comment>
<evidence type="ECO:0000256" key="1">
    <source>
        <dbReference type="RuleBase" id="RU363076"/>
    </source>
</evidence>
<accession>A0A8J3CS65</accession>
<protein>
    <recommendedName>
        <fullName evidence="1">SURF1-like protein</fullName>
    </recommendedName>
</protein>
<comment type="similarity">
    <text evidence="1">Belongs to the SURF1 family.</text>
</comment>
<sequence>MAVRFRPLPGLTVAVLICLPILLGLGVWQYQRWQWKTDVLSEIDTAVSAQPLQGGVDLASLADGTPIDFRRIQIDGIATGPTWHVYRPDGAIQWQPFRIVETEGQTILLGFPSFDDRVKETVSGPVLDGKRAGYVRRIRPATGFGKWLGADNSPETNRWFEINPDGAWLAGSDIYIDLHPTERDATALPIRRPDIANNHVSYMLTWWSFAIILLVIYAILHQRAGRLSWS</sequence>
<dbReference type="RefSeq" id="WP_189499580.1">
    <property type="nucleotide sequence ID" value="NZ_BMZH01000020.1"/>
</dbReference>
<comment type="caution">
    <text evidence="1">Lacks conserved residue(s) required for the propagation of feature annotation.</text>
</comment>
<dbReference type="AlphaFoldDB" id="A0A8J3CS65"/>
<organism evidence="2 3">
    <name type="scientific">Algimonas arctica</name>
    <dbReference type="NCBI Taxonomy" id="1479486"/>
    <lineage>
        <taxon>Bacteria</taxon>
        <taxon>Pseudomonadati</taxon>
        <taxon>Pseudomonadota</taxon>
        <taxon>Alphaproteobacteria</taxon>
        <taxon>Maricaulales</taxon>
        <taxon>Robiginitomaculaceae</taxon>
        <taxon>Algimonas</taxon>
    </lineage>
</organism>
<comment type="caution">
    <text evidence="2">The sequence shown here is derived from an EMBL/GenBank/DDBJ whole genome shotgun (WGS) entry which is preliminary data.</text>
</comment>
<proteinExistence type="inferred from homology"/>
<dbReference type="Pfam" id="PF02104">
    <property type="entry name" value="SURF1"/>
    <property type="match status" value="1"/>
</dbReference>
<dbReference type="InterPro" id="IPR002994">
    <property type="entry name" value="Surf1/Shy1"/>
</dbReference>
<dbReference type="PROSITE" id="PS50895">
    <property type="entry name" value="SURF1"/>
    <property type="match status" value="1"/>
</dbReference>
<dbReference type="EMBL" id="BMZH01000020">
    <property type="protein sequence ID" value="GHB04387.1"/>
    <property type="molecule type" value="Genomic_DNA"/>
</dbReference>
<keyword evidence="1" id="KW-0812">Transmembrane</keyword>
<reference evidence="2" key="2">
    <citation type="submission" date="2020-09" db="EMBL/GenBank/DDBJ databases">
        <authorList>
            <person name="Sun Q."/>
            <person name="Kim S."/>
        </authorList>
    </citation>
    <scope>NUCLEOTIDE SEQUENCE</scope>
    <source>
        <strain evidence="2">KCTC 32513</strain>
    </source>
</reference>
<dbReference type="Proteomes" id="UP000634004">
    <property type="component" value="Unassembled WGS sequence"/>
</dbReference>
<keyword evidence="1" id="KW-1133">Transmembrane helix</keyword>
<keyword evidence="3" id="KW-1185">Reference proteome</keyword>
<evidence type="ECO:0000313" key="3">
    <source>
        <dbReference type="Proteomes" id="UP000634004"/>
    </source>
</evidence>
<keyword evidence="1" id="KW-1003">Cell membrane</keyword>
<dbReference type="GO" id="GO:0005886">
    <property type="term" value="C:plasma membrane"/>
    <property type="evidence" value="ECO:0007669"/>
    <property type="project" value="UniProtKB-SubCell"/>
</dbReference>
<evidence type="ECO:0000313" key="2">
    <source>
        <dbReference type="EMBL" id="GHB04387.1"/>
    </source>
</evidence>
<reference evidence="2" key="1">
    <citation type="journal article" date="2014" name="Int. J. Syst. Evol. Microbiol.">
        <title>Complete genome sequence of Corynebacterium casei LMG S-19264T (=DSM 44701T), isolated from a smear-ripened cheese.</title>
        <authorList>
            <consortium name="US DOE Joint Genome Institute (JGI-PGF)"/>
            <person name="Walter F."/>
            <person name="Albersmeier A."/>
            <person name="Kalinowski J."/>
            <person name="Ruckert C."/>
        </authorList>
    </citation>
    <scope>NUCLEOTIDE SEQUENCE</scope>
    <source>
        <strain evidence="2">KCTC 32513</strain>
    </source>
</reference>